<dbReference type="PANTHER" id="PTHR46124:SF2">
    <property type="entry name" value="D-AMINOACYL-TRNA DEACYLASE"/>
    <property type="match status" value="1"/>
</dbReference>
<accession>A0A2P7Q0M5</accession>
<evidence type="ECO:0008006" key="4">
    <source>
        <dbReference type="Google" id="ProtNLM"/>
    </source>
</evidence>
<evidence type="ECO:0000313" key="2">
    <source>
        <dbReference type="EMBL" id="PSJ31528.1"/>
    </source>
</evidence>
<feature type="binding site" evidence="1">
    <location>
        <position position="94"/>
    </location>
    <ligand>
        <name>a divalent metal cation</name>
        <dbReference type="ChEBI" id="CHEBI:60240"/>
        <label>1</label>
    </ligand>
</feature>
<organism evidence="2 3">
    <name type="scientific">Peptostreptococcus russellii</name>
    <dbReference type="NCBI Taxonomy" id="215200"/>
    <lineage>
        <taxon>Bacteria</taxon>
        <taxon>Bacillati</taxon>
        <taxon>Bacillota</taxon>
        <taxon>Clostridia</taxon>
        <taxon>Peptostreptococcales</taxon>
        <taxon>Peptostreptococcaceae</taxon>
        <taxon>Peptostreptococcus</taxon>
    </lineage>
</organism>
<dbReference type="Gene3D" id="3.20.20.140">
    <property type="entry name" value="Metal-dependent hydrolases"/>
    <property type="match status" value="1"/>
</dbReference>
<gene>
    <name evidence="2" type="ORF">UF10_02480</name>
</gene>
<feature type="binding site" evidence="1">
    <location>
        <position position="152"/>
    </location>
    <ligand>
        <name>a divalent metal cation</name>
        <dbReference type="ChEBI" id="CHEBI:60240"/>
        <label>2</label>
    </ligand>
</feature>
<dbReference type="Proteomes" id="UP000241434">
    <property type="component" value="Unassembled WGS sequence"/>
</dbReference>
<evidence type="ECO:0000313" key="3">
    <source>
        <dbReference type="Proteomes" id="UP000241434"/>
    </source>
</evidence>
<feature type="binding site" evidence="1">
    <location>
        <position position="12"/>
    </location>
    <ligand>
        <name>a divalent metal cation</name>
        <dbReference type="ChEBI" id="CHEBI:60240"/>
        <label>1</label>
    </ligand>
</feature>
<dbReference type="OrthoDB" id="9810005at2"/>
<dbReference type="SUPFAM" id="SSF51556">
    <property type="entry name" value="Metallo-dependent hydrolases"/>
    <property type="match status" value="1"/>
</dbReference>
<protein>
    <recommendedName>
        <fullName evidence="4">TatD DNase family protein</fullName>
    </recommendedName>
</protein>
<feature type="binding site" evidence="1">
    <location>
        <position position="199"/>
    </location>
    <ligand>
        <name>a divalent metal cation</name>
        <dbReference type="ChEBI" id="CHEBI:60240"/>
        <label>1</label>
    </ligand>
</feature>
<keyword evidence="3" id="KW-1185">Reference proteome</keyword>
<evidence type="ECO:0000256" key="1">
    <source>
        <dbReference type="PIRSR" id="PIRSR005902-1"/>
    </source>
</evidence>
<dbReference type="PIRSF" id="PIRSF005902">
    <property type="entry name" value="DNase_TatD"/>
    <property type="match status" value="1"/>
</dbReference>
<dbReference type="GO" id="GO:0016788">
    <property type="term" value="F:hydrolase activity, acting on ester bonds"/>
    <property type="evidence" value="ECO:0007669"/>
    <property type="project" value="InterPro"/>
</dbReference>
<comment type="caution">
    <text evidence="2">The sequence shown here is derived from an EMBL/GenBank/DDBJ whole genome shotgun (WGS) entry which is preliminary data.</text>
</comment>
<keyword evidence="1" id="KW-0479">Metal-binding</keyword>
<proteinExistence type="predicted"/>
<reference evidence="2" key="1">
    <citation type="thesis" date="2015" institute="Rutgers" country="The State University of New Jersey, 14 College Farm Rd., New Brunswick, NJ, USA">
        <title>Ammonia toxicity in bacteria and its implications for treatment of and resource recovery from highly nitrogenous organic wastes.</title>
        <authorList>
            <person name="Luther A.K."/>
        </authorList>
    </citation>
    <scope>NUCLEOTIDE SEQUENCE</scope>
    <source>
        <strain evidence="2">RT-10B</strain>
    </source>
</reference>
<dbReference type="EMBL" id="JYGE01000003">
    <property type="protein sequence ID" value="PSJ31528.1"/>
    <property type="molecule type" value="Genomic_DNA"/>
</dbReference>
<dbReference type="InterPro" id="IPR032466">
    <property type="entry name" value="Metal_Hydrolase"/>
</dbReference>
<dbReference type="InterPro" id="IPR001130">
    <property type="entry name" value="TatD-like"/>
</dbReference>
<feature type="binding site" evidence="1">
    <location>
        <position position="130"/>
    </location>
    <ligand>
        <name>a divalent metal cation</name>
        <dbReference type="ChEBI" id="CHEBI:60240"/>
        <label>2</label>
    </ligand>
</feature>
<dbReference type="PANTHER" id="PTHR46124">
    <property type="entry name" value="D-AMINOACYL-TRNA DEACYLASE"/>
    <property type="match status" value="1"/>
</dbReference>
<dbReference type="AlphaFoldDB" id="A0A2P7Q0M5"/>
<sequence length="253" mass="30147">MKNKKIYDFHTHIADLETIEKYYESNVIPVINCQNADEFKKINKMFETIKNNRSFEEIRPFMSIGIHPHDSWKYEKDISDVYEEIIKKVPLVGEVGMDGCWCDVSFDIQEKVFRESLNLAKKYNKAVILHTKSMEKRIYEIIKDYDLDFIVHWYSCKDYIKEFIDKGCYFTVGPAILIDENIRSLVKRAPIDRLLLETDGIEALEWLFKKDYRAEDIRRSLEVVCEEISLLKNMSKEEMFQNLQKNSERLLKI</sequence>
<dbReference type="Pfam" id="PF01026">
    <property type="entry name" value="TatD_DNase"/>
    <property type="match status" value="1"/>
</dbReference>
<dbReference type="GO" id="GO:0046872">
    <property type="term" value="F:metal ion binding"/>
    <property type="evidence" value="ECO:0007669"/>
    <property type="project" value="UniProtKB-KW"/>
</dbReference>
<dbReference type="RefSeq" id="WP_106776252.1">
    <property type="nucleotide sequence ID" value="NZ_JYGE01000003.1"/>
</dbReference>
<name>A0A2P7Q0M5_9FIRM</name>
<feature type="binding site" evidence="1">
    <location>
        <position position="10"/>
    </location>
    <ligand>
        <name>a divalent metal cation</name>
        <dbReference type="ChEBI" id="CHEBI:60240"/>
        <label>1</label>
    </ligand>
</feature>